<dbReference type="EMBL" id="JADEXG010000001">
    <property type="protein sequence ID" value="MBE9075755.1"/>
    <property type="molecule type" value="Genomic_DNA"/>
</dbReference>
<name>A0A8J7DM12_9CYAN</name>
<protein>
    <submittedName>
        <fullName evidence="1">Uncharacterized protein</fullName>
    </submittedName>
</protein>
<dbReference type="RefSeq" id="WP_193904416.1">
    <property type="nucleotide sequence ID" value="NZ_JADEXG010000001.1"/>
</dbReference>
<reference evidence="1" key="1">
    <citation type="submission" date="2020-10" db="EMBL/GenBank/DDBJ databases">
        <authorList>
            <person name="Castelo-Branco R."/>
            <person name="Eusebio N."/>
            <person name="Adriana R."/>
            <person name="Vieira A."/>
            <person name="Brugerolle De Fraissinette N."/>
            <person name="Rezende De Castro R."/>
            <person name="Schneider M.P."/>
            <person name="Vasconcelos V."/>
            <person name="Leao P.N."/>
        </authorList>
    </citation>
    <scope>NUCLEOTIDE SEQUENCE</scope>
    <source>
        <strain evidence="1">LEGE 07310</strain>
    </source>
</reference>
<keyword evidence="2" id="KW-1185">Reference proteome</keyword>
<sequence length="162" mass="18370">MIFEIQPLEHVGPIQLGMTPDEVRQILSSEFSTRSRSSVMLFRATPQQISNADAPERDVFGSLGLVAFYNESSICHAIKLFEPAEPVFQGVELLYKNSIESLIALLNSMHGECEVQNEAVVSYNLRIELGYWEKMTIKDSDSVMMLPPSEVVVFTKGYRYDW</sequence>
<dbReference type="Proteomes" id="UP000636505">
    <property type="component" value="Unassembled WGS sequence"/>
</dbReference>
<organism evidence="1 2">
    <name type="scientific">Vasconcelosia minhoensis LEGE 07310</name>
    <dbReference type="NCBI Taxonomy" id="915328"/>
    <lineage>
        <taxon>Bacteria</taxon>
        <taxon>Bacillati</taxon>
        <taxon>Cyanobacteriota</taxon>
        <taxon>Cyanophyceae</taxon>
        <taxon>Nodosilineales</taxon>
        <taxon>Cymatolegaceae</taxon>
        <taxon>Vasconcelosia</taxon>
        <taxon>Vasconcelosia minhoensis</taxon>
    </lineage>
</organism>
<accession>A0A8J7DM12</accession>
<evidence type="ECO:0000313" key="2">
    <source>
        <dbReference type="Proteomes" id="UP000636505"/>
    </source>
</evidence>
<proteinExistence type="predicted"/>
<dbReference type="AlphaFoldDB" id="A0A8J7DM12"/>
<evidence type="ECO:0000313" key="1">
    <source>
        <dbReference type="EMBL" id="MBE9075755.1"/>
    </source>
</evidence>
<comment type="caution">
    <text evidence="1">The sequence shown here is derived from an EMBL/GenBank/DDBJ whole genome shotgun (WGS) entry which is preliminary data.</text>
</comment>
<gene>
    <name evidence="1" type="ORF">IQ241_00305</name>
</gene>